<dbReference type="PANTHER" id="PTHR35534:SF1">
    <property type="entry name" value="LARGE RIBOSOMAL SUBUNIT PROTEIN BL32"/>
    <property type="match status" value="1"/>
</dbReference>
<evidence type="ECO:0000313" key="7">
    <source>
        <dbReference type="Proteomes" id="UP001157947"/>
    </source>
</evidence>
<evidence type="ECO:0000256" key="3">
    <source>
        <dbReference type="ARBA" id="ARBA00023274"/>
    </source>
</evidence>
<accession>A0AA45WJE7</accession>
<dbReference type="InterPro" id="IPR002677">
    <property type="entry name" value="Ribosomal_bL32"/>
</dbReference>
<dbReference type="InterPro" id="IPR044957">
    <property type="entry name" value="Ribosomal_bL32_bact"/>
</dbReference>
<comment type="caution">
    <text evidence="6">The sequence shown here is derived from an EMBL/GenBank/DDBJ whole genome shotgun (WGS) entry which is preliminary data.</text>
</comment>
<dbReference type="GO" id="GO:0003735">
    <property type="term" value="F:structural constituent of ribosome"/>
    <property type="evidence" value="ECO:0007669"/>
    <property type="project" value="InterPro"/>
</dbReference>
<organism evidence="6 7">
    <name type="scientific">Venenivibrio stagnispumantis</name>
    <dbReference type="NCBI Taxonomy" id="407998"/>
    <lineage>
        <taxon>Bacteria</taxon>
        <taxon>Pseudomonadati</taxon>
        <taxon>Aquificota</taxon>
        <taxon>Aquificia</taxon>
        <taxon>Aquificales</taxon>
        <taxon>Hydrogenothermaceae</taxon>
        <taxon>Venenivibrio</taxon>
    </lineage>
</organism>
<dbReference type="NCBIfam" id="TIGR01031">
    <property type="entry name" value="rpmF_bact"/>
    <property type="match status" value="1"/>
</dbReference>
<evidence type="ECO:0000256" key="4">
    <source>
        <dbReference type="ARBA" id="ARBA00035178"/>
    </source>
</evidence>
<dbReference type="Pfam" id="PF01783">
    <property type="entry name" value="Ribosomal_L32p"/>
    <property type="match status" value="1"/>
</dbReference>
<proteinExistence type="inferred from homology"/>
<dbReference type="EMBL" id="FXTX01000002">
    <property type="protein sequence ID" value="SMP02961.1"/>
    <property type="molecule type" value="Genomic_DNA"/>
</dbReference>
<keyword evidence="3 5" id="KW-0687">Ribonucleoprotein</keyword>
<protein>
    <recommendedName>
        <fullName evidence="4 5">Large ribosomal subunit protein bL32</fullName>
    </recommendedName>
</protein>
<dbReference type="RefSeq" id="WP_265133406.1">
    <property type="nucleotide sequence ID" value="NZ_FXTX01000002.1"/>
</dbReference>
<dbReference type="InterPro" id="IPR011332">
    <property type="entry name" value="Ribosomal_zn-bd"/>
</dbReference>
<evidence type="ECO:0000256" key="1">
    <source>
        <dbReference type="ARBA" id="ARBA00008560"/>
    </source>
</evidence>
<dbReference type="SUPFAM" id="SSF57829">
    <property type="entry name" value="Zn-binding ribosomal proteins"/>
    <property type="match status" value="1"/>
</dbReference>
<evidence type="ECO:0000313" key="6">
    <source>
        <dbReference type="EMBL" id="SMP02961.1"/>
    </source>
</evidence>
<comment type="similarity">
    <text evidence="1 5">Belongs to the bacterial ribosomal protein bL32 family.</text>
</comment>
<keyword evidence="2 5" id="KW-0689">Ribosomal protein</keyword>
<dbReference type="Proteomes" id="UP001157947">
    <property type="component" value="Unassembled WGS sequence"/>
</dbReference>
<reference evidence="6" key="1">
    <citation type="submission" date="2017-05" db="EMBL/GenBank/DDBJ databases">
        <authorList>
            <person name="Varghese N."/>
            <person name="Submissions S."/>
        </authorList>
    </citation>
    <scope>NUCLEOTIDE SEQUENCE</scope>
    <source>
        <strain evidence="6">DSM 18763</strain>
    </source>
</reference>
<dbReference type="HAMAP" id="MF_00340">
    <property type="entry name" value="Ribosomal_bL32"/>
    <property type="match status" value="1"/>
</dbReference>
<gene>
    <name evidence="5" type="primary">rpmF</name>
    <name evidence="6" type="ORF">SAMN06264868_102105</name>
</gene>
<dbReference type="GO" id="GO:0015934">
    <property type="term" value="C:large ribosomal subunit"/>
    <property type="evidence" value="ECO:0007669"/>
    <property type="project" value="InterPro"/>
</dbReference>
<evidence type="ECO:0000256" key="5">
    <source>
        <dbReference type="HAMAP-Rule" id="MF_00340"/>
    </source>
</evidence>
<keyword evidence="7" id="KW-1185">Reference proteome</keyword>
<name>A0AA45WJE7_9AQUI</name>
<sequence>MAVPKRKKSKAKTAMRKAQWMRKLKMPGMSICPECNQPKLPHRVCPHCGYYKNKEVIQVV</sequence>
<evidence type="ECO:0000256" key="2">
    <source>
        <dbReference type="ARBA" id="ARBA00022980"/>
    </source>
</evidence>
<dbReference type="GO" id="GO:0006412">
    <property type="term" value="P:translation"/>
    <property type="evidence" value="ECO:0007669"/>
    <property type="project" value="UniProtKB-UniRule"/>
</dbReference>
<dbReference type="PANTHER" id="PTHR35534">
    <property type="entry name" value="50S RIBOSOMAL PROTEIN L32"/>
    <property type="match status" value="1"/>
</dbReference>
<dbReference type="AlphaFoldDB" id="A0AA45WJE7"/>